<dbReference type="Proteomes" id="UP000198290">
    <property type="component" value="Chromosome"/>
</dbReference>
<dbReference type="EC" id="1.1.1.-" evidence="3"/>
<dbReference type="AlphaFoldDB" id="A0A3G9GF00"/>
<dbReference type="SUPFAM" id="SSF51905">
    <property type="entry name" value="FAD/NAD(P)-binding domain"/>
    <property type="match status" value="1"/>
</dbReference>
<keyword evidence="4" id="KW-1185">Reference proteome</keyword>
<dbReference type="STRING" id="332411.VI06_07655"/>
<sequence length="435" mass="48124">MFESARHYPPSWYAATSTAQQIERPALTQDMDVDVLVVGAGFTGLYTAHNLADAGVNVAVIEASRVGWAASGRNGGQIILGFSCDMPPIEAALGLEAAQEIWQLLRSAAADIRHKIRHHHIDCELAEGHLWTSVLWQRIKLLSEWQEHAARHYGYEALQFVPRKDLPQHVGSERYVAGLIDHEGGHFHPLKYILGLARAAEEKGVRLFEQTRALSYTSQGDGCVVHTAQGRIRCRKLVLATNAYIDRLDPALAAKVMPVGTYMIATEPLPEEVARQLLPSNMAVSDNQFILDYFRLTADRSLLFGGKCTYSGRTPANLTASMRADLLRVFPQLAPYRITHTWGGHIDITVPRTPDFGRRDNVYWAQGFSGHGVVPTCAAGQVLANAILGDEHLLQHFMRLSNPAFPGGPLLRVPLQAAGMLYYRLRDYAIPGLSY</sequence>
<dbReference type="Pfam" id="PF01266">
    <property type="entry name" value="DAO"/>
    <property type="match status" value="1"/>
</dbReference>
<reference evidence="3 4" key="2">
    <citation type="journal article" date="2017" name="Genome Announc.">
        <title>Draft genome sequence of Aquitalea magnusonii strain H3, a plant growth-promoting bacterium of duckweed Lemna minor.</title>
        <authorList>
            <person name="Ishizawa H."/>
            <person name="Kuroda M."/>
            <person name="Ike M."/>
        </authorList>
    </citation>
    <scope>NUCLEOTIDE SEQUENCE [LARGE SCALE GENOMIC DNA]</scope>
    <source>
        <strain evidence="3 4">H3</strain>
    </source>
</reference>
<dbReference type="GO" id="GO:0005737">
    <property type="term" value="C:cytoplasm"/>
    <property type="evidence" value="ECO:0007669"/>
    <property type="project" value="TreeGrafter"/>
</dbReference>
<evidence type="ECO:0000259" key="2">
    <source>
        <dbReference type="Pfam" id="PF01266"/>
    </source>
</evidence>
<dbReference type="InterPro" id="IPR006076">
    <property type="entry name" value="FAD-dep_OxRdtase"/>
</dbReference>
<reference evidence="4" key="1">
    <citation type="journal article" date="2017" name="Biotechnol. Biofuels">
        <title>Evaluation of environmental bacterial communities as a factor affecting the growth of duckweed Lemna minor.</title>
        <authorList>
            <person name="Ishizawa H."/>
            <person name="Kuroda M."/>
            <person name="Morikawa M."/>
            <person name="Ike M."/>
        </authorList>
    </citation>
    <scope>NUCLEOTIDE SEQUENCE [LARGE SCALE GENOMIC DNA]</scope>
    <source>
        <strain evidence="4">H3</strain>
    </source>
</reference>
<dbReference type="OrthoDB" id="9342835at2"/>
<dbReference type="PANTHER" id="PTHR13847">
    <property type="entry name" value="SARCOSINE DEHYDROGENASE-RELATED"/>
    <property type="match status" value="1"/>
</dbReference>
<reference evidence="4" key="3">
    <citation type="journal article" date="2017" name="Plant Physiol. Biochem.">
        <title>Differential oxidative and antioxidative response of duckweed Lemna minor toward plant growth promoting/inhibiting bacteria.</title>
        <authorList>
            <person name="Ishizawa H."/>
            <person name="Kuroda M."/>
            <person name="Morikawa M."/>
            <person name="Ike M."/>
        </authorList>
    </citation>
    <scope>NUCLEOTIDE SEQUENCE [LARGE SCALE GENOMIC DNA]</scope>
    <source>
        <strain evidence="4">H3</strain>
    </source>
</reference>
<name>A0A3G9GF00_9NEIS</name>
<evidence type="ECO:0000313" key="3">
    <source>
        <dbReference type="EMBL" id="BBF86428.1"/>
    </source>
</evidence>
<organism evidence="3 4">
    <name type="scientific">Aquitalea magnusonii</name>
    <dbReference type="NCBI Taxonomy" id="332411"/>
    <lineage>
        <taxon>Bacteria</taxon>
        <taxon>Pseudomonadati</taxon>
        <taxon>Pseudomonadota</taxon>
        <taxon>Betaproteobacteria</taxon>
        <taxon>Neisseriales</taxon>
        <taxon>Chromobacteriaceae</taxon>
        <taxon>Aquitalea</taxon>
    </lineage>
</organism>
<dbReference type="GO" id="GO:0016491">
    <property type="term" value="F:oxidoreductase activity"/>
    <property type="evidence" value="ECO:0007669"/>
    <property type="project" value="UniProtKB-KW"/>
</dbReference>
<dbReference type="KEGG" id="amah:DLM_2827"/>
<feature type="domain" description="FAD dependent oxidoreductase" evidence="2">
    <location>
        <begin position="34"/>
        <end position="385"/>
    </location>
</feature>
<accession>A0A3G9GF00</accession>
<dbReference type="RefSeq" id="WP_089084671.1">
    <property type="nucleotide sequence ID" value="NZ_AP018823.1"/>
</dbReference>
<dbReference type="PANTHER" id="PTHR13847:SF281">
    <property type="entry name" value="FAD DEPENDENT OXIDOREDUCTASE DOMAIN-CONTAINING PROTEIN"/>
    <property type="match status" value="1"/>
</dbReference>
<dbReference type="Gene3D" id="3.30.9.10">
    <property type="entry name" value="D-Amino Acid Oxidase, subunit A, domain 2"/>
    <property type="match status" value="1"/>
</dbReference>
<dbReference type="InterPro" id="IPR036188">
    <property type="entry name" value="FAD/NAD-bd_sf"/>
</dbReference>
<evidence type="ECO:0000313" key="4">
    <source>
        <dbReference type="Proteomes" id="UP000198290"/>
    </source>
</evidence>
<dbReference type="Gene3D" id="3.50.50.60">
    <property type="entry name" value="FAD/NAD(P)-binding domain"/>
    <property type="match status" value="1"/>
</dbReference>
<gene>
    <name evidence="3" type="ORF">DLM_2827</name>
</gene>
<keyword evidence="1 3" id="KW-0560">Oxidoreductase</keyword>
<proteinExistence type="predicted"/>
<dbReference type="EMBL" id="AP018823">
    <property type="protein sequence ID" value="BBF86428.1"/>
    <property type="molecule type" value="Genomic_DNA"/>
</dbReference>
<evidence type="ECO:0000256" key="1">
    <source>
        <dbReference type="ARBA" id="ARBA00023002"/>
    </source>
</evidence>
<protein>
    <submittedName>
        <fullName evidence="3">Oxidoreductase</fullName>
        <ecNumber evidence="3">1.1.1.-</ecNumber>
    </submittedName>
</protein>